<feature type="compositionally biased region" description="Low complexity" evidence="1">
    <location>
        <begin position="118"/>
        <end position="129"/>
    </location>
</feature>
<evidence type="ECO:0000256" key="1">
    <source>
        <dbReference type="SAM" id="MobiDB-lite"/>
    </source>
</evidence>
<name>K0RIQ2_THAOC</name>
<protein>
    <submittedName>
        <fullName evidence="2">Uncharacterized protein</fullName>
    </submittedName>
</protein>
<accession>K0RIQ2</accession>
<dbReference type="Proteomes" id="UP000266841">
    <property type="component" value="Unassembled WGS sequence"/>
</dbReference>
<proteinExistence type="predicted"/>
<reference evidence="2 3" key="1">
    <citation type="journal article" date="2012" name="Genome Biol.">
        <title>Genome and low-iron response of an oceanic diatom adapted to chronic iron limitation.</title>
        <authorList>
            <person name="Lommer M."/>
            <person name="Specht M."/>
            <person name="Roy A.S."/>
            <person name="Kraemer L."/>
            <person name="Andreson R."/>
            <person name="Gutowska M.A."/>
            <person name="Wolf J."/>
            <person name="Bergner S.V."/>
            <person name="Schilhabel M.B."/>
            <person name="Klostermeier U.C."/>
            <person name="Beiko R.G."/>
            <person name="Rosenstiel P."/>
            <person name="Hippler M."/>
            <person name="Laroche J."/>
        </authorList>
    </citation>
    <scope>NUCLEOTIDE SEQUENCE [LARGE SCALE GENOMIC DNA]</scope>
    <source>
        <strain evidence="2 3">CCMP1005</strain>
    </source>
</reference>
<comment type="caution">
    <text evidence="2">The sequence shown here is derived from an EMBL/GenBank/DDBJ whole genome shotgun (WGS) entry which is preliminary data.</text>
</comment>
<feature type="compositionally biased region" description="Basic and acidic residues" evidence="1">
    <location>
        <begin position="209"/>
        <end position="233"/>
    </location>
</feature>
<keyword evidence="3" id="KW-1185">Reference proteome</keyword>
<feature type="compositionally biased region" description="Basic and acidic residues" evidence="1">
    <location>
        <begin position="136"/>
        <end position="169"/>
    </location>
</feature>
<feature type="compositionally biased region" description="Polar residues" evidence="1">
    <location>
        <begin position="184"/>
        <end position="193"/>
    </location>
</feature>
<dbReference type="AlphaFoldDB" id="K0RIQ2"/>
<sequence length="414" mass="45713">MPLRNVVEEGFCILTLDTLSSLHDETLYCTIEAGTLHRIHNIVLYSLHVGFVGPRNEHLSLAALLRPAVEPRRPAYYPAGRPALPYRRVDLVHAGHAPHRRYLETQLRRHGQGGGRRVLGPGPRGLALVPDVKQFGQEREDQRGCRPSDRTLRDESPGAVEHDGQEIRSDGTCPSKVRAKLPSSAITSLSSDGPLTEHSVESGTTQTRHGVDRELEGAARRRQQGQDDPRDRSAVTGVARGEAPGEIRRPYQVVRRGLGGAGGRGRGKDRGGAGCGVSATRPGQGVRRYRRRRGSSSLPSRVPAPPCSGIMTRSTRCPAFEIKPLDETPPRRAERADGRRAVAKDDEKGQVRECSHLILLNPLALFQSSRIVLSFELKFETVQIVPLCRWYIRPWRGTYIGSMYGQRSPNASRT</sequence>
<dbReference type="EMBL" id="AGNL01045454">
    <property type="protein sequence ID" value="EJK48761.1"/>
    <property type="molecule type" value="Genomic_DNA"/>
</dbReference>
<evidence type="ECO:0000313" key="2">
    <source>
        <dbReference type="EMBL" id="EJK48761.1"/>
    </source>
</evidence>
<feature type="region of interest" description="Disordered" evidence="1">
    <location>
        <begin position="107"/>
        <end position="310"/>
    </location>
</feature>
<evidence type="ECO:0000313" key="3">
    <source>
        <dbReference type="Proteomes" id="UP000266841"/>
    </source>
</evidence>
<organism evidence="2 3">
    <name type="scientific">Thalassiosira oceanica</name>
    <name type="common">Marine diatom</name>
    <dbReference type="NCBI Taxonomy" id="159749"/>
    <lineage>
        <taxon>Eukaryota</taxon>
        <taxon>Sar</taxon>
        <taxon>Stramenopiles</taxon>
        <taxon>Ochrophyta</taxon>
        <taxon>Bacillariophyta</taxon>
        <taxon>Coscinodiscophyceae</taxon>
        <taxon>Thalassiosirophycidae</taxon>
        <taxon>Thalassiosirales</taxon>
        <taxon>Thalassiosiraceae</taxon>
        <taxon>Thalassiosira</taxon>
    </lineage>
</organism>
<gene>
    <name evidence="2" type="ORF">THAOC_32414</name>
</gene>